<dbReference type="Pfam" id="PF10566">
    <property type="entry name" value="Glyco_hydro_97"/>
    <property type="match status" value="1"/>
</dbReference>
<dbReference type="SUPFAM" id="SSF51445">
    <property type="entry name" value="(Trans)glycosidases"/>
    <property type="match status" value="1"/>
</dbReference>
<evidence type="ECO:0000256" key="1">
    <source>
        <dbReference type="ARBA" id="ARBA00001913"/>
    </source>
</evidence>
<protein>
    <submittedName>
        <fullName evidence="10">Alpha-glucosidase</fullName>
        <ecNumber evidence="10">3.2.1.20</ecNumber>
    </submittedName>
</protein>
<evidence type="ECO:0000256" key="5">
    <source>
        <dbReference type="ARBA" id="ARBA00023295"/>
    </source>
</evidence>
<feature type="domain" description="Glycosyl-hydrolase 97 N-terminal" evidence="8">
    <location>
        <begin position="26"/>
        <end position="293"/>
    </location>
</feature>
<reference evidence="10 12" key="1">
    <citation type="submission" date="2019-03" db="EMBL/GenBank/DDBJ databases">
        <title>Single cell metagenomics reveals metabolic interactions within the superorganism composed of flagellate Streblomastix strix and complex community of Bacteroidetes bacteria on its surface.</title>
        <authorList>
            <person name="Treitli S.C."/>
            <person name="Kolisko M."/>
            <person name="Husnik F."/>
            <person name="Keeling P."/>
            <person name="Hampl V."/>
        </authorList>
    </citation>
    <scope>NUCLEOTIDE SEQUENCE [LARGE SCALE GENOMIC DNA]</scope>
    <source>
        <strain evidence="10">St1</strain>
    </source>
</reference>
<dbReference type="EC" id="3.2.1.20" evidence="10"/>
<dbReference type="Gene3D" id="3.20.20.70">
    <property type="entry name" value="Aldolase class I"/>
    <property type="match status" value="1"/>
</dbReference>
<feature type="chain" id="PRO_5036147361" evidence="6">
    <location>
        <begin position="21"/>
        <end position="662"/>
    </location>
</feature>
<evidence type="ECO:0000256" key="3">
    <source>
        <dbReference type="ARBA" id="ARBA00022801"/>
    </source>
</evidence>
<feature type="domain" description="Glycosyl-hydrolase 97 catalytic" evidence="7">
    <location>
        <begin position="311"/>
        <end position="465"/>
    </location>
</feature>
<dbReference type="Proteomes" id="UP000324575">
    <property type="component" value="Unassembled WGS sequence"/>
</dbReference>
<dbReference type="Pfam" id="PF14509">
    <property type="entry name" value="GH97_C"/>
    <property type="match status" value="1"/>
</dbReference>
<evidence type="ECO:0000313" key="11">
    <source>
        <dbReference type="EMBL" id="KAA6303412.1"/>
    </source>
</evidence>
<dbReference type="Pfam" id="PF14508">
    <property type="entry name" value="GH97_N"/>
    <property type="match status" value="1"/>
</dbReference>
<feature type="signal peptide" evidence="6">
    <location>
        <begin position="1"/>
        <end position="20"/>
    </location>
</feature>
<dbReference type="EMBL" id="SNRX01000002">
    <property type="protein sequence ID" value="KAA6303412.1"/>
    <property type="molecule type" value="Genomic_DNA"/>
</dbReference>
<keyword evidence="3 10" id="KW-0378">Hydrolase</keyword>
<keyword evidence="6" id="KW-0732">Signal</keyword>
<evidence type="ECO:0000259" key="7">
    <source>
        <dbReference type="Pfam" id="PF10566"/>
    </source>
</evidence>
<evidence type="ECO:0000313" key="10">
    <source>
        <dbReference type="EMBL" id="KAA6303235.1"/>
    </source>
</evidence>
<comment type="cofactor">
    <cofactor evidence="1">
        <name>Ca(2+)</name>
        <dbReference type="ChEBI" id="CHEBI:29108"/>
    </cofactor>
</comment>
<dbReference type="InterPro" id="IPR013780">
    <property type="entry name" value="Glyco_hydro_b"/>
</dbReference>
<dbReference type="Gene3D" id="2.70.98.10">
    <property type="match status" value="1"/>
</dbReference>
<organism evidence="10 12">
    <name type="scientific">Candidatus Ordinivivax streblomastigis</name>
    <dbReference type="NCBI Taxonomy" id="2540710"/>
    <lineage>
        <taxon>Bacteria</taxon>
        <taxon>Pseudomonadati</taxon>
        <taxon>Bacteroidota</taxon>
        <taxon>Bacteroidia</taxon>
        <taxon>Bacteroidales</taxon>
        <taxon>Candidatus Ordinivivax</taxon>
    </lineage>
</organism>
<comment type="subunit">
    <text evidence="2">Monomer.</text>
</comment>
<dbReference type="PANTHER" id="PTHR35803:SF2">
    <property type="entry name" value="RETAINING ALPHA-GALACTOSIDASE"/>
    <property type="match status" value="1"/>
</dbReference>
<gene>
    <name evidence="10" type="ORF">EZS26_000395</name>
    <name evidence="11" type="ORF">EZS26_000572</name>
</gene>
<evidence type="ECO:0000256" key="4">
    <source>
        <dbReference type="ARBA" id="ARBA00022837"/>
    </source>
</evidence>
<evidence type="ECO:0000259" key="8">
    <source>
        <dbReference type="Pfam" id="PF14508"/>
    </source>
</evidence>
<dbReference type="InterPro" id="IPR052720">
    <property type="entry name" value="Glycosyl_hydrolase_97"/>
</dbReference>
<keyword evidence="5 10" id="KW-0326">Glycosidase</keyword>
<dbReference type="AlphaFoldDB" id="A0A5M8P415"/>
<dbReference type="EMBL" id="SNRX01000002">
    <property type="protein sequence ID" value="KAA6303235.1"/>
    <property type="molecule type" value="Genomic_DNA"/>
</dbReference>
<keyword evidence="4" id="KW-0106">Calcium</keyword>
<dbReference type="InterPro" id="IPR029483">
    <property type="entry name" value="GH97_C"/>
</dbReference>
<dbReference type="InterPro" id="IPR013785">
    <property type="entry name" value="Aldolase_TIM"/>
</dbReference>
<proteinExistence type="predicted"/>
<evidence type="ECO:0000313" key="12">
    <source>
        <dbReference type="Proteomes" id="UP000324575"/>
    </source>
</evidence>
<dbReference type="InterPro" id="IPR029486">
    <property type="entry name" value="GH97_N"/>
</dbReference>
<dbReference type="GO" id="GO:0004558">
    <property type="term" value="F:alpha-1,4-glucosidase activity"/>
    <property type="evidence" value="ECO:0007669"/>
    <property type="project" value="UniProtKB-EC"/>
</dbReference>
<accession>A0A5M8P415</accession>
<dbReference type="GO" id="GO:0030246">
    <property type="term" value="F:carbohydrate binding"/>
    <property type="evidence" value="ECO:0007669"/>
    <property type="project" value="InterPro"/>
</dbReference>
<name>A0A5M8P415_9BACT</name>
<comment type="caution">
    <text evidence="10">The sequence shown here is derived from an EMBL/GenBank/DDBJ whole genome shotgun (WGS) entry which is preliminary data.</text>
</comment>
<dbReference type="InterPro" id="IPR019563">
    <property type="entry name" value="GH97_catalytic"/>
</dbReference>
<dbReference type="InterPro" id="IPR014718">
    <property type="entry name" value="GH-type_carb-bd"/>
</dbReference>
<evidence type="ECO:0000256" key="6">
    <source>
        <dbReference type="SAM" id="SignalP"/>
    </source>
</evidence>
<sequence>MFRKILVAHALICFPFLLTAQKTVELASPSGKLKTTVSIGNTIQYSVSHGGDLMLADSHIALSFADGTEWGINPRLNKQAKRTVRGVIPSPFYKKSEVAEHYNELKLSFKGNYNLVFRAYDDGIAYRFENTRNKPFVVKNEQAEFNFPADNTAYIPYANATGTFERQFFNSFENTYHVALLSQWKKERLGILPLLVEGANGKKVCITEAGLLNYPGMYLSNTNGSQSLQAVFAPYPKETKQGGHNELQELILSREPYIARFSANAQFPWRVVIVSENDSELADNDLVYKLAAPNRLPDYSWVRPGKVMWDWWNNWNLYGVDFHAGINNDTYTYYIDAAAKLGVEYVILDEGWAVNKKADLMQVVPEIDLPALCRYAKAKNVGLILWAGYYAINRDMEAVCRHYSEMGIKGFKVDFMDRDDQAMVDFYTRMAETAAKYHLLLDFHGAFKPTGLGRTYPNVLNYEGVFGLEQMKWDAETDMVTYDVTLPFIRMIAGPVDYTQGAMRNATKNNYRSVYSEAMSQGTRCHQLAEYIIFDSPLNMMCDSPSNYLREPECAEFIASIPTVWDETKVLGGTVGKNITIARRSGTTWYVGGMTNWSKSDIEIDPVFLGKGNYTAEIFRDGINADRAACDYVKETQPVAVGKAIKIHLAPGGGFVLKIVQQ</sequence>
<evidence type="ECO:0000259" key="9">
    <source>
        <dbReference type="Pfam" id="PF14509"/>
    </source>
</evidence>
<dbReference type="Gene3D" id="2.60.40.1180">
    <property type="entry name" value="Golgi alpha-mannosidase II"/>
    <property type="match status" value="1"/>
</dbReference>
<feature type="domain" description="Glycosyl-hydrolase 97 C-terminal oligomerisation" evidence="9">
    <location>
        <begin position="564"/>
        <end position="659"/>
    </location>
</feature>
<dbReference type="PANTHER" id="PTHR35803">
    <property type="entry name" value="GLUCAN 1,4-ALPHA-GLUCOSIDASE SUSB-RELATED"/>
    <property type="match status" value="1"/>
</dbReference>
<dbReference type="InterPro" id="IPR017853">
    <property type="entry name" value="GH"/>
</dbReference>
<evidence type="ECO:0000256" key="2">
    <source>
        <dbReference type="ARBA" id="ARBA00011245"/>
    </source>
</evidence>